<evidence type="ECO:0000256" key="2">
    <source>
        <dbReference type="ARBA" id="ARBA00022833"/>
    </source>
</evidence>
<feature type="disulfide bond" description="Redox-active" evidence="6">
    <location>
        <begin position="260"/>
        <end position="263"/>
    </location>
</feature>
<evidence type="ECO:0000256" key="1">
    <source>
        <dbReference type="ARBA" id="ARBA00022490"/>
    </source>
</evidence>
<dbReference type="InterPro" id="IPR016154">
    <property type="entry name" value="Heat_shock_Hsp33_C"/>
</dbReference>
<dbReference type="SUPFAM" id="SSF64397">
    <property type="entry name" value="Hsp33 domain"/>
    <property type="match status" value="1"/>
</dbReference>
<dbReference type="InterPro" id="IPR000397">
    <property type="entry name" value="Heat_shock_Hsp33"/>
</dbReference>
<evidence type="ECO:0000256" key="6">
    <source>
        <dbReference type="HAMAP-Rule" id="MF_00117"/>
    </source>
</evidence>
<feature type="disulfide bond" description="Redox-active" evidence="6">
    <location>
        <begin position="227"/>
        <end position="229"/>
    </location>
</feature>
<dbReference type="AlphaFoldDB" id="A0A9X3ELR7"/>
<dbReference type="InterPro" id="IPR016153">
    <property type="entry name" value="Heat_shock_Hsp33_N"/>
</dbReference>
<dbReference type="Pfam" id="PF01430">
    <property type="entry name" value="HSP33"/>
    <property type="match status" value="1"/>
</dbReference>
<keyword evidence="4 6" id="KW-0143">Chaperone</keyword>
<protein>
    <recommendedName>
        <fullName evidence="6">33 kDa chaperonin</fullName>
    </recommendedName>
    <alternativeName>
        <fullName evidence="6">Heat shock protein 33 homolog</fullName>
        <shortName evidence="6">HSP33</shortName>
    </alternativeName>
</protein>
<dbReference type="Gene3D" id="3.55.30.10">
    <property type="entry name" value="Hsp33 domain"/>
    <property type="match status" value="1"/>
</dbReference>
<dbReference type="NCBIfam" id="NF001033">
    <property type="entry name" value="PRK00114.1"/>
    <property type="match status" value="1"/>
</dbReference>
<proteinExistence type="inferred from homology"/>
<dbReference type="Proteomes" id="UP001150830">
    <property type="component" value="Unassembled WGS sequence"/>
</dbReference>
<dbReference type="RefSeq" id="WP_283173181.1">
    <property type="nucleotide sequence ID" value="NZ_JAPNOA010000020.1"/>
</dbReference>
<keyword evidence="8" id="KW-1185">Reference proteome</keyword>
<comment type="similarity">
    <text evidence="6">Belongs to the HSP33 family.</text>
</comment>
<comment type="subcellular location">
    <subcellularLocation>
        <location evidence="6">Cytoplasm</location>
    </subcellularLocation>
</comment>
<keyword evidence="3 6" id="KW-1015">Disulfide bond</keyword>
<dbReference type="Gene3D" id="3.90.1280.10">
    <property type="entry name" value="HSP33 redox switch-like"/>
    <property type="match status" value="1"/>
</dbReference>
<dbReference type="HAMAP" id="MF_00117">
    <property type="entry name" value="HslO"/>
    <property type="match status" value="1"/>
</dbReference>
<organism evidence="7 8">
    <name type="scientific">Parathalassolituus penaei</name>
    <dbReference type="NCBI Taxonomy" id="2997323"/>
    <lineage>
        <taxon>Bacteria</taxon>
        <taxon>Pseudomonadati</taxon>
        <taxon>Pseudomonadota</taxon>
        <taxon>Gammaproteobacteria</taxon>
        <taxon>Oceanospirillales</taxon>
        <taxon>Oceanospirillaceae</taxon>
        <taxon>Parathalassolituus</taxon>
    </lineage>
</organism>
<keyword evidence="5 6" id="KW-0676">Redox-active center</keyword>
<dbReference type="PANTHER" id="PTHR30111:SF1">
    <property type="entry name" value="33 KDA CHAPERONIN"/>
    <property type="match status" value="1"/>
</dbReference>
<reference evidence="7" key="1">
    <citation type="submission" date="2022-11" db="EMBL/GenBank/DDBJ databases">
        <title>Parathalassolutuus dongxingensis gen. nov., sp. nov., a novel member of family Oceanospirillaceae isolated from a coastal shrimp pond in Guangxi, China.</title>
        <authorList>
            <person name="Chen H."/>
        </authorList>
    </citation>
    <scope>NUCLEOTIDE SEQUENCE</scope>
    <source>
        <strain evidence="7">G-43</strain>
    </source>
</reference>
<sequence>MSLSSADQLQRFSFDDTPIRGEIAHINESFREVLKRHQYPAHISKVLGELMAATALMSASLKFKGRLTLQIRLPGNISLLQAETSDQGELRAIARYDVDQPESELVFEDGHLVMTIEPEQGQRYQGIISINAGNVAAALEDYFTQSEQLPTRFWLSANADSAAGLMLQKLPSQQTEADVDAWDRISHLASTVRPAELLELETEELLHRLYHEEVLRLHPAAALCFKCTCSRPRLADALHQLGYAELASMLAESAPISITCDFCQQHYEFSQADVDGLFPERNLH</sequence>
<dbReference type="Gene3D" id="1.10.287.480">
    <property type="entry name" value="helix hairpin bin"/>
    <property type="match status" value="1"/>
</dbReference>
<name>A0A9X3ELR7_9GAMM</name>
<dbReference type="PIRSF" id="PIRSF005261">
    <property type="entry name" value="Heat_shock_Hsp33"/>
    <property type="match status" value="1"/>
</dbReference>
<comment type="PTM">
    <text evidence="6">Under oxidizing conditions two disulfide bonds are formed involving the reactive cysteines. Under reducing conditions zinc is bound to the reactive cysteines and the protein is inactive.</text>
</comment>
<dbReference type="CDD" id="cd00498">
    <property type="entry name" value="Hsp33"/>
    <property type="match status" value="1"/>
</dbReference>
<dbReference type="InterPro" id="IPR023212">
    <property type="entry name" value="Hsp33_helix_hairpin_bin_dom_sf"/>
</dbReference>
<evidence type="ECO:0000313" key="7">
    <source>
        <dbReference type="EMBL" id="MCY0964963.1"/>
    </source>
</evidence>
<dbReference type="EMBL" id="JAPNOA010000020">
    <property type="protein sequence ID" value="MCY0964963.1"/>
    <property type="molecule type" value="Genomic_DNA"/>
</dbReference>
<dbReference type="GO" id="GO:0044183">
    <property type="term" value="F:protein folding chaperone"/>
    <property type="evidence" value="ECO:0007669"/>
    <property type="project" value="TreeGrafter"/>
</dbReference>
<keyword evidence="2 6" id="KW-0862">Zinc</keyword>
<dbReference type="GO" id="GO:0005737">
    <property type="term" value="C:cytoplasm"/>
    <property type="evidence" value="ECO:0007669"/>
    <property type="project" value="UniProtKB-SubCell"/>
</dbReference>
<accession>A0A9X3ELR7</accession>
<evidence type="ECO:0000313" key="8">
    <source>
        <dbReference type="Proteomes" id="UP001150830"/>
    </source>
</evidence>
<gene>
    <name evidence="6 7" type="primary">hslO</name>
    <name evidence="7" type="ORF">OUO13_07170</name>
</gene>
<evidence type="ECO:0000256" key="3">
    <source>
        <dbReference type="ARBA" id="ARBA00023157"/>
    </source>
</evidence>
<dbReference type="GO" id="GO:0042026">
    <property type="term" value="P:protein refolding"/>
    <property type="evidence" value="ECO:0007669"/>
    <property type="project" value="TreeGrafter"/>
</dbReference>
<comment type="caution">
    <text evidence="7">The sequence shown here is derived from an EMBL/GenBank/DDBJ whole genome shotgun (WGS) entry which is preliminary data.</text>
</comment>
<dbReference type="SUPFAM" id="SSF118352">
    <property type="entry name" value="HSP33 redox switch-like"/>
    <property type="match status" value="1"/>
</dbReference>
<keyword evidence="1 6" id="KW-0963">Cytoplasm</keyword>
<dbReference type="GO" id="GO:0051082">
    <property type="term" value="F:unfolded protein binding"/>
    <property type="evidence" value="ECO:0007669"/>
    <property type="project" value="UniProtKB-UniRule"/>
</dbReference>
<comment type="function">
    <text evidence="6">Redox regulated molecular chaperone. Protects both thermally unfolding and oxidatively damaged proteins from irreversible aggregation. Plays an important role in the bacterial defense system toward oxidative stress.</text>
</comment>
<evidence type="ECO:0000256" key="4">
    <source>
        <dbReference type="ARBA" id="ARBA00023186"/>
    </source>
</evidence>
<dbReference type="PANTHER" id="PTHR30111">
    <property type="entry name" value="33 KDA CHAPERONIN"/>
    <property type="match status" value="1"/>
</dbReference>
<evidence type="ECO:0000256" key="5">
    <source>
        <dbReference type="ARBA" id="ARBA00023284"/>
    </source>
</evidence>